<name>A0ACD3AK67_9AGAR</name>
<proteinExistence type="predicted"/>
<dbReference type="Proteomes" id="UP000308600">
    <property type="component" value="Unassembled WGS sequence"/>
</dbReference>
<evidence type="ECO:0000313" key="2">
    <source>
        <dbReference type="Proteomes" id="UP000308600"/>
    </source>
</evidence>
<organism evidence="1 2">
    <name type="scientific">Pluteus cervinus</name>
    <dbReference type="NCBI Taxonomy" id="181527"/>
    <lineage>
        <taxon>Eukaryota</taxon>
        <taxon>Fungi</taxon>
        <taxon>Dikarya</taxon>
        <taxon>Basidiomycota</taxon>
        <taxon>Agaricomycotina</taxon>
        <taxon>Agaricomycetes</taxon>
        <taxon>Agaricomycetidae</taxon>
        <taxon>Agaricales</taxon>
        <taxon>Pluteineae</taxon>
        <taxon>Pluteaceae</taxon>
        <taxon>Pluteus</taxon>
    </lineage>
</organism>
<protein>
    <submittedName>
        <fullName evidence="1">ERG4/ERG24 ergosterol biosynthesis protein</fullName>
    </submittedName>
</protein>
<dbReference type="EMBL" id="ML208431">
    <property type="protein sequence ID" value="TFK65599.1"/>
    <property type="molecule type" value="Genomic_DNA"/>
</dbReference>
<reference evidence="1 2" key="1">
    <citation type="journal article" date="2019" name="Nat. Ecol. Evol.">
        <title>Megaphylogeny resolves global patterns of mushroom evolution.</title>
        <authorList>
            <person name="Varga T."/>
            <person name="Krizsan K."/>
            <person name="Foldi C."/>
            <person name="Dima B."/>
            <person name="Sanchez-Garcia M."/>
            <person name="Sanchez-Ramirez S."/>
            <person name="Szollosi G.J."/>
            <person name="Szarkandi J.G."/>
            <person name="Papp V."/>
            <person name="Albert L."/>
            <person name="Andreopoulos W."/>
            <person name="Angelini C."/>
            <person name="Antonin V."/>
            <person name="Barry K.W."/>
            <person name="Bougher N.L."/>
            <person name="Buchanan P."/>
            <person name="Buyck B."/>
            <person name="Bense V."/>
            <person name="Catcheside P."/>
            <person name="Chovatia M."/>
            <person name="Cooper J."/>
            <person name="Damon W."/>
            <person name="Desjardin D."/>
            <person name="Finy P."/>
            <person name="Geml J."/>
            <person name="Haridas S."/>
            <person name="Hughes K."/>
            <person name="Justo A."/>
            <person name="Karasinski D."/>
            <person name="Kautmanova I."/>
            <person name="Kiss B."/>
            <person name="Kocsube S."/>
            <person name="Kotiranta H."/>
            <person name="LaButti K.M."/>
            <person name="Lechner B.E."/>
            <person name="Liimatainen K."/>
            <person name="Lipzen A."/>
            <person name="Lukacs Z."/>
            <person name="Mihaltcheva S."/>
            <person name="Morgado L.N."/>
            <person name="Niskanen T."/>
            <person name="Noordeloos M.E."/>
            <person name="Ohm R.A."/>
            <person name="Ortiz-Santana B."/>
            <person name="Ovrebo C."/>
            <person name="Racz N."/>
            <person name="Riley R."/>
            <person name="Savchenko A."/>
            <person name="Shiryaev A."/>
            <person name="Soop K."/>
            <person name="Spirin V."/>
            <person name="Szebenyi C."/>
            <person name="Tomsovsky M."/>
            <person name="Tulloss R.E."/>
            <person name="Uehling J."/>
            <person name="Grigoriev I.V."/>
            <person name="Vagvolgyi C."/>
            <person name="Papp T."/>
            <person name="Martin F.M."/>
            <person name="Miettinen O."/>
            <person name="Hibbett D.S."/>
            <person name="Nagy L.G."/>
        </authorList>
    </citation>
    <scope>NUCLEOTIDE SEQUENCE [LARGE SCALE GENOMIC DNA]</scope>
    <source>
        <strain evidence="1 2">NL-1719</strain>
    </source>
</reference>
<gene>
    <name evidence="1" type="ORF">BDN72DRAFT_900564</name>
</gene>
<accession>A0ACD3AK67</accession>
<keyword evidence="2" id="KW-1185">Reference proteome</keyword>
<evidence type="ECO:0000313" key="1">
    <source>
        <dbReference type="EMBL" id="TFK65599.1"/>
    </source>
</evidence>
<sequence length="461" mass="53259">MHITTHLPGNDLRLRSVVASSQVPSGLVISKEGQERDRRLDGHERLSYEFGGRRHHDWIPSLDVFNNLWNCLWFYDGRLEHPTSIDDIQPSLRRMWEDVRVKVYSGSSFFQLFLAQVITGFQQEGLPVPSLGYKTLVYNCNGNLTLYVTLVTSAILHTKGIFRSTGIIENYGHLMTVSMIYGFGVSFGVYFWAVATGNAMRMSGNTLYDVFMGACLNPRIGRIDLKMWAEVRVPWLIEFYTAVSGGCQQYEKYGYVTPDMAFMILATGLYLNACAKGEECIPQTWDMYHEKWGFMSFSGISLASHSLTFIASCIWHPTIRVQWSTPAYVLIYTAFLSAYYIWDTSMAQKSHFKMQTQGITKFRKTFPQLPWNTIQNPTFIQTAHGNRLLMGGWWAYSRKPTGLWGAIIGRCSIIPYFYSVFFIVVLIHRCSRDFERCSKKYEKDWDRHREVVPYRFIPCVY</sequence>